<dbReference type="EMBL" id="PYXZ01000011">
    <property type="protein sequence ID" value="PUA79238.1"/>
    <property type="molecule type" value="Genomic_DNA"/>
</dbReference>
<gene>
    <name evidence="2" type="ORF">C7S10_19585</name>
</gene>
<sequence length="841" mass="87706">MNTPRTVRSTLLALLALALAASAAVAASVSTTAVADAPRGPSLTIKVAGPVARIVVTGPKGFKKTIVRTTTLRGLRPGAYQVRASKIKVGRSSQAAPGTYYPSITTRKITLGKRTRTTTKVRYSLTRLRLAVGNRPRGTTAPAVLVQPNGKQRKLKLTKAVTLSNVPAGRYTLKLATIRSKDKRRPGTYTAPYPTTITVGKGQLGKLTTDYDVVTSPDLVVASATDVVSVATSTEPAGPGVVRMVTGYSPGDIVSIPPGAATPTGALVKVVSVGATQAGGAVDYQVVNADITEAVTEADFAASVPTSFDLSSANPETSARRRGKTPFAKSLTCGGSANLEVDAAVSGSVDTTFDLSWKSTYVKRGPFWVWSGATPQVKMDATAKVEAYARATISGKASCELAETNLLVTPLRTAPIPIPGVPGLFLTPESQFTISGSVSSEATVATGVEASVSSSIGATVTPDKATPYFLPPKPVLSAQAPSISAKANASVYLGNKTTFLVNGVAGPYVKMRIGPEFAADPALRPWWKLDLGFKAGVGFRAQVLGFKIDKFFDDFAHATFPVSQAAGGIGDDGTVDTGLPPTGPALRSIATYGVRNDLQCSLYTDQDELGEFFGDNGPFTTEGSASDDNGDACGTFAVIDGVLYGPRKIPAFYYSDSTEERPVVPWQPVSQTLSGSNTAASPSVLRTVVTAPGTGVQLVQTDKWWAGGSAISTSIKVVNAGAPRAVRVSRGIDCYLGDLDTGYGEMRPSAELVGCLRTIVPDSGPEVEASMRLQSLTPGSTWMEGYYSDVWDAMTAMAPLPNTCRCSEDIDNGVALSWAPTLAQGGDTLLRSELSLTRAGS</sequence>
<reference evidence="2 3" key="1">
    <citation type="submission" date="2018-03" db="EMBL/GenBank/DDBJ databases">
        <authorList>
            <person name="Keele B.F."/>
        </authorList>
    </citation>
    <scope>NUCLEOTIDE SEQUENCE [LARGE SCALE GENOMIC DNA]</scope>
    <source>
        <strain evidence="2 3">IB-3</strain>
    </source>
</reference>
<organism evidence="2 3">
    <name type="scientific">Nocardioides currus</name>
    <dbReference type="NCBI Taxonomy" id="2133958"/>
    <lineage>
        <taxon>Bacteria</taxon>
        <taxon>Bacillati</taxon>
        <taxon>Actinomycetota</taxon>
        <taxon>Actinomycetes</taxon>
        <taxon>Propionibacteriales</taxon>
        <taxon>Nocardioidaceae</taxon>
        <taxon>Nocardioides</taxon>
    </lineage>
</organism>
<feature type="chain" id="PRO_5015360416" evidence="1">
    <location>
        <begin position="27"/>
        <end position="841"/>
    </location>
</feature>
<proteinExistence type="predicted"/>
<dbReference type="AlphaFoldDB" id="A0A2R7YS49"/>
<feature type="signal peptide" evidence="1">
    <location>
        <begin position="1"/>
        <end position="26"/>
    </location>
</feature>
<protein>
    <submittedName>
        <fullName evidence="2">Uncharacterized protein</fullName>
    </submittedName>
</protein>
<comment type="caution">
    <text evidence="2">The sequence shown here is derived from an EMBL/GenBank/DDBJ whole genome shotgun (WGS) entry which is preliminary data.</text>
</comment>
<dbReference type="RefSeq" id="WP_108346188.1">
    <property type="nucleotide sequence ID" value="NZ_PYXZ01000011.1"/>
</dbReference>
<keyword evidence="1" id="KW-0732">Signal</keyword>
<dbReference type="OrthoDB" id="7056364at2"/>
<name>A0A2R7YS49_9ACTN</name>
<accession>A0A2R7YS49</accession>
<evidence type="ECO:0000313" key="2">
    <source>
        <dbReference type="EMBL" id="PUA79238.1"/>
    </source>
</evidence>
<evidence type="ECO:0000313" key="3">
    <source>
        <dbReference type="Proteomes" id="UP000244867"/>
    </source>
</evidence>
<keyword evidence="3" id="KW-1185">Reference proteome</keyword>
<dbReference type="Proteomes" id="UP000244867">
    <property type="component" value="Unassembled WGS sequence"/>
</dbReference>
<evidence type="ECO:0000256" key="1">
    <source>
        <dbReference type="SAM" id="SignalP"/>
    </source>
</evidence>